<dbReference type="EMBL" id="JAUEMJ010000001">
    <property type="protein sequence ID" value="MDN3238318.1"/>
    <property type="molecule type" value="Genomic_DNA"/>
</dbReference>
<dbReference type="Pfam" id="PF13302">
    <property type="entry name" value="Acetyltransf_3"/>
    <property type="match status" value="1"/>
</dbReference>
<protein>
    <submittedName>
        <fullName evidence="2">GNAT family protein</fullName>
        <ecNumber evidence="2">2.-.-.-</ecNumber>
    </submittedName>
</protein>
<dbReference type="InterPro" id="IPR051908">
    <property type="entry name" value="Ribosomal_N-acetyltransferase"/>
</dbReference>
<dbReference type="Proteomes" id="UP001171902">
    <property type="component" value="Unassembled WGS sequence"/>
</dbReference>
<accession>A0ABT7YI67</accession>
<reference evidence="2" key="1">
    <citation type="submission" date="2023-06" db="EMBL/GenBank/DDBJ databases">
        <title>Gycomyces niveus sp.nov., a novel actinomycete isolated from soil in Shouguang.</title>
        <authorList>
            <person name="Yang X."/>
            <person name="Zhao J."/>
        </authorList>
    </citation>
    <scope>NUCLEOTIDE SEQUENCE</scope>
    <source>
        <strain evidence="2">NEAU C2</strain>
    </source>
</reference>
<dbReference type="PANTHER" id="PTHR43441">
    <property type="entry name" value="RIBOSOMAL-PROTEIN-SERINE ACETYLTRANSFERASE"/>
    <property type="match status" value="1"/>
</dbReference>
<dbReference type="InterPro" id="IPR016181">
    <property type="entry name" value="Acyl_CoA_acyltransferase"/>
</dbReference>
<gene>
    <name evidence="2" type="ORF">QWI33_01155</name>
</gene>
<dbReference type="GO" id="GO:0016740">
    <property type="term" value="F:transferase activity"/>
    <property type="evidence" value="ECO:0007669"/>
    <property type="project" value="UniProtKB-KW"/>
</dbReference>
<dbReference type="InterPro" id="IPR000182">
    <property type="entry name" value="GNAT_dom"/>
</dbReference>
<dbReference type="EC" id="2.-.-.-" evidence="2"/>
<evidence type="ECO:0000259" key="1">
    <source>
        <dbReference type="Pfam" id="PF13302"/>
    </source>
</evidence>
<sequence length="221" mass="24739">MLAEHLPIYRLRLRTERLELRLPANFDEIAKLAEVAVAGVHDPDFMPFGIPWTAAAPDKVARGVALWYHRAIGRWEEQAWTLPFYVFQDGEPIGVQDIKGTEFADTREVSTGSWIGRVHQGKGIGKEMRAAVLHFAFAGIGADYATSGSYDGNAASAGVSRSLGYREDGIKLPVVQGVRRTEQRWRLTREDWEAHRRHEVAIEGLDDDVLDMLGLTEKEPS</sequence>
<dbReference type="SUPFAM" id="SSF55729">
    <property type="entry name" value="Acyl-CoA N-acyltransferases (Nat)"/>
    <property type="match status" value="1"/>
</dbReference>
<comment type="caution">
    <text evidence="2">The sequence shown here is derived from an EMBL/GenBank/DDBJ whole genome shotgun (WGS) entry which is preliminary data.</text>
</comment>
<dbReference type="Gene3D" id="3.40.630.30">
    <property type="match status" value="1"/>
</dbReference>
<name>A0ABT7YI67_9ACTN</name>
<dbReference type="RefSeq" id="WP_289954053.1">
    <property type="nucleotide sequence ID" value="NZ_JAUEMJ010000001.1"/>
</dbReference>
<evidence type="ECO:0000313" key="3">
    <source>
        <dbReference type="Proteomes" id="UP001171902"/>
    </source>
</evidence>
<organism evidence="2 3">
    <name type="scientific">Glycomyces tritici</name>
    <dbReference type="NCBI Taxonomy" id="2665176"/>
    <lineage>
        <taxon>Bacteria</taxon>
        <taxon>Bacillati</taxon>
        <taxon>Actinomycetota</taxon>
        <taxon>Actinomycetes</taxon>
        <taxon>Glycomycetales</taxon>
        <taxon>Glycomycetaceae</taxon>
        <taxon>Glycomyces</taxon>
    </lineage>
</organism>
<keyword evidence="3" id="KW-1185">Reference proteome</keyword>
<dbReference type="PANTHER" id="PTHR43441:SF11">
    <property type="entry name" value="RIBOSOMAL-PROTEIN-SERINE ACETYLTRANSFERASE"/>
    <property type="match status" value="1"/>
</dbReference>
<keyword evidence="2" id="KW-0808">Transferase</keyword>
<proteinExistence type="predicted"/>
<evidence type="ECO:0000313" key="2">
    <source>
        <dbReference type="EMBL" id="MDN3238318.1"/>
    </source>
</evidence>
<feature type="domain" description="N-acetyltransferase" evidence="1">
    <location>
        <begin position="17"/>
        <end position="166"/>
    </location>
</feature>